<evidence type="ECO:0000256" key="12">
    <source>
        <dbReference type="ARBA" id="ARBA00023136"/>
    </source>
</evidence>
<keyword evidence="9 14" id="KW-1133">Transmembrane helix</keyword>
<feature type="transmembrane region" description="Helical" evidence="14">
    <location>
        <begin position="115"/>
        <end position="137"/>
    </location>
</feature>
<evidence type="ECO:0000256" key="9">
    <source>
        <dbReference type="ARBA" id="ARBA00022989"/>
    </source>
</evidence>
<evidence type="ECO:0000256" key="6">
    <source>
        <dbReference type="ARBA" id="ARBA00022475"/>
    </source>
</evidence>
<dbReference type="GO" id="GO:0005886">
    <property type="term" value="C:plasma membrane"/>
    <property type="evidence" value="ECO:0007669"/>
    <property type="project" value="UniProtKB-SubCell"/>
</dbReference>
<dbReference type="Proteomes" id="UP000335415">
    <property type="component" value="Unassembled WGS sequence"/>
</dbReference>
<evidence type="ECO:0000256" key="8">
    <source>
        <dbReference type="ARBA" id="ARBA00022692"/>
    </source>
</evidence>
<evidence type="ECO:0000313" key="15">
    <source>
        <dbReference type="EMBL" id="KAA8995717.1"/>
    </source>
</evidence>
<feature type="transmembrane region" description="Helical" evidence="14">
    <location>
        <begin position="242"/>
        <end position="262"/>
    </location>
</feature>
<organism evidence="15 16">
    <name type="scientific">Affinibrenneria salicis</name>
    <dbReference type="NCBI Taxonomy" id="2590031"/>
    <lineage>
        <taxon>Bacteria</taxon>
        <taxon>Pseudomonadati</taxon>
        <taxon>Pseudomonadota</taxon>
        <taxon>Gammaproteobacteria</taxon>
        <taxon>Enterobacterales</taxon>
        <taxon>Pectobacteriaceae</taxon>
        <taxon>Affinibrenneria</taxon>
    </lineage>
</organism>
<keyword evidence="12 14" id="KW-0472">Membrane</keyword>
<keyword evidence="8 14" id="KW-0812">Transmembrane</keyword>
<comment type="function">
    <text evidence="1">Efflux system for nickel and cobalt.</text>
</comment>
<keyword evidence="5 14" id="KW-0813">Transport</keyword>
<evidence type="ECO:0000256" key="11">
    <source>
        <dbReference type="ARBA" id="ARBA00023112"/>
    </source>
</evidence>
<feature type="transmembrane region" description="Helical" evidence="14">
    <location>
        <begin position="157"/>
        <end position="176"/>
    </location>
</feature>
<dbReference type="GO" id="GO:0015099">
    <property type="term" value="F:nickel cation transmembrane transporter activity"/>
    <property type="evidence" value="ECO:0007669"/>
    <property type="project" value="UniProtKB-UniRule"/>
</dbReference>
<keyword evidence="13" id="KW-0170">Cobalt</keyword>
<accession>A0A5J5FT54</accession>
<dbReference type="GO" id="GO:0032025">
    <property type="term" value="P:response to cobalt ion"/>
    <property type="evidence" value="ECO:0007669"/>
    <property type="project" value="TreeGrafter"/>
</dbReference>
<keyword evidence="10" id="KW-0406">Ion transport</keyword>
<comment type="caution">
    <text evidence="15">The sequence shown here is derived from an EMBL/GenBank/DDBJ whole genome shotgun (WGS) entry which is preliminary data.</text>
</comment>
<evidence type="ECO:0000256" key="3">
    <source>
        <dbReference type="ARBA" id="ARBA00010428"/>
    </source>
</evidence>
<evidence type="ECO:0000256" key="2">
    <source>
        <dbReference type="ARBA" id="ARBA00004651"/>
    </source>
</evidence>
<proteinExistence type="inferred from homology"/>
<keyword evidence="6" id="KW-1003">Cell membrane</keyword>
<evidence type="ECO:0000256" key="14">
    <source>
        <dbReference type="RuleBase" id="RU362101"/>
    </source>
</evidence>
<evidence type="ECO:0000313" key="16">
    <source>
        <dbReference type="Proteomes" id="UP000335415"/>
    </source>
</evidence>
<keyword evidence="4" id="KW-0171">Cobalt transport</keyword>
<dbReference type="InterPro" id="IPR011541">
    <property type="entry name" value="Ni/Co_transpt_high_affinity"/>
</dbReference>
<dbReference type="GO" id="GO:0046583">
    <property type="term" value="F:monoatomic cation efflux transmembrane transporter activity"/>
    <property type="evidence" value="ECO:0007669"/>
    <property type="project" value="TreeGrafter"/>
</dbReference>
<dbReference type="GO" id="GO:0010045">
    <property type="term" value="P:response to nickel cation"/>
    <property type="evidence" value="ECO:0007669"/>
    <property type="project" value="TreeGrafter"/>
</dbReference>
<feature type="transmembrane region" description="Helical" evidence="14">
    <location>
        <begin position="76"/>
        <end position="103"/>
    </location>
</feature>
<name>A0A5J5FT54_9GAMM</name>
<protein>
    <recommendedName>
        <fullName evidence="14">Nickel/cobalt efflux system</fullName>
    </recommendedName>
</protein>
<dbReference type="InterPro" id="IPR051224">
    <property type="entry name" value="NiCoT_RcnA"/>
</dbReference>
<keyword evidence="16" id="KW-1185">Reference proteome</keyword>
<keyword evidence="7" id="KW-0533">Nickel</keyword>
<dbReference type="RefSeq" id="WP_150437394.1">
    <property type="nucleotide sequence ID" value="NZ_VYKJ01000017.1"/>
</dbReference>
<feature type="transmembrane region" description="Helical" evidence="14">
    <location>
        <begin position="268"/>
        <end position="296"/>
    </location>
</feature>
<comment type="similarity">
    <text evidence="3">Belongs to the NiCoT transporter (TC 2.A.52) family. RcnA subfamily.</text>
</comment>
<dbReference type="AlphaFoldDB" id="A0A5J5FT54"/>
<evidence type="ECO:0000256" key="7">
    <source>
        <dbReference type="ARBA" id="ARBA00022596"/>
    </source>
</evidence>
<sequence>MSLNLTAPSRRNRRGLLGLWPLLIFVLLLAALIPPAIGFWPQVQLKSIIWQREFHQQMAALLQLVKAQPHQAGLSLLFFSLAYGVLHALGPGHGKVVIATWLATHPSRLKSSLQLTLAASLLQGTVAIALVTLVLTVLHLSSRTLHGSSFWLEKGSFILVAALGAWLCLRALRRIVRVVRSLRRRPTPPAIQRLRPMSQTPSLLRAPGHQRDAAGDLVCGCGHRHQPAPDALERDEGWRTRLMIIVSMGIRPCSGAIMVLLFSKVIGVFGWGAAAALVMSCGTALTISLLAVLVFYSRRLAVRLSRRRAPALWQQVAGASLALAGGLFLLCVGIVLYLSAQPVIGGGIRPFTG</sequence>
<keyword evidence="11" id="KW-0921">Nickel transport</keyword>
<dbReference type="PANTHER" id="PTHR40659">
    <property type="entry name" value="NICKEL/COBALT EFFLUX SYSTEM RCNA"/>
    <property type="match status" value="1"/>
</dbReference>
<dbReference type="GO" id="GO:0006824">
    <property type="term" value="P:cobalt ion transport"/>
    <property type="evidence" value="ECO:0007669"/>
    <property type="project" value="UniProtKB-KW"/>
</dbReference>
<dbReference type="PANTHER" id="PTHR40659:SF1">
    <property type="entry name" value="NICKEL_COBALT EFFLUX SYSTEM RCNA"/>
    <property type="match status" value="1"/>
</dbReference>
<evidence type="ECO:0000256" key="13">
    <source>
        <dbReference type="ARBA" id="ARBA00023285"/>
    </source>
</evidence>
<evidence type="ECO:0000256" key="4">
    <source>
        <dbReference type="ARBA" id="ARBA00022426"/>
    </source>
</evidence>
<reference evidence="15 16" key="1">
    <citation type="submission" date="2019-09" db="EMBL/GenBank/DDBJ databases">
        <authorList>
            <person name="Li Y."/>
        </authorList>
    </citation>
    <scope>NUCLEOTIDE SEQUENCE [LARGE SCALE GENOMIC DNA]</scope>
    <source>
        <strain evidence="15 16">L3-3HA</strain>
    </source>
</reference>
<evidence type="ECO:0000256" key="1">
    <source>
        <dbReference type="ARBA" id="ARBA00002510"/>
    </source>
</evidence>
<dbReference type="Pfam" id="PF03824">
    <property type="entry name" value="NicO"/>
    <property type="match status" value="1"/>
</dbReference>
<comment type="subcellular location">
    <subcellularLocation>
        <location evidence="2 14">Cell membrane</location>
        <topology evidence="2 14">Multi-pass membrane protein</topology>
    </subcellularLocation>
</comment>
<dbReference type="EMBL" id="VYKJ01000017">
    <property type="protein sequence ID" value="KAA8995717.1"/>
    <property type="molecule type" value="Genomic_DNA"/>
</dbReference>
<evidence type="ECO:0000256" key="5">
    <source>
        <dbReference type="ARBA" id="ARBA00022448"/>
    </source>
</evidence>
<dbReference type="OrthoDB" id="9812956at2"/>
<evidence type="ECO:0000256" key="10">
    <source>
        <dbReference type="ARBA" id="ARBA00023065"/>
    </source>
</evidence>
<feature type="transmembrane region" description="Helical" evidence="14">
    <location>
        <begin position="316"/>
        <end position="340"/>
    </location>
</feature>
<gene>
    <name evidence="15" type="ORF">FJU30_23495</name>
</gene>